<comment type="caution">
    <text evidence="9">The sequence shown here is derived from an EMBL/GenBank/DDBJ whole genome shotgun (WGS) entry which is preliminary data.</text>
</comment>
<feature type="transmembrane region" description="Helical" evidence="8">
    <location>
        <begin position="185"/>
        <end position="207"/>
    </location>
</feature>
<comment type="function">
    <text evidence="8">Uptake of L-lactate across the membrane. Can also transport D-lactate and glycolate.</text>
</comment>
<reference evidence="9 10" key="1">
    <citation type="submission" date="2018-02" db="EMBL/GenBank/DDBJ databases">
        <title>Genome sequences of Apibacter spp., gut symbionts of Asian honey bees.</title>
        <authorList>
            <person name="Kwong W.K."/>
            <person name="Steele M.I."/>
            <person name="Moran N.A."/>
        </authorList>
    </citation>
    <scope>NUCLEOTIDE SEQUENCE [LARGE SCALE GENOMIC DNA]</scope>
    <source>
        <strain evidence="10">wkB301</strain>
    </source>
</reference>
<dbReference type="GO" id="GO:0005886">
    <property type="term" value="C:plasma membrane"/>
    <property type="evidence" value="ECO:0007669"/>
    <property type="project" value="UniProtKB-SubCell"/>
</dbReference>
<dbReference type="PANTHER" id="PTHR30003:SF0">
    <property type="entry name" value="GLYCOLATE PERMEASE GLCA-RELATED"/>
    <property type="match status" value="1"/>
</dbReference>
<feature type="transmembrane region" description="Helical" evidence="8">
    <location>
        <begin position="124"/>
        <end position="143"/>
    </location>
</feature>
<dbReference type="PANTHER" id="PTHR30003">
    <property type="entry name" value="L-LACTATE PERMEASE"/>
    <property type="match status" value="1"/>
</dbReference>
<feature type="transmembrane region" description="Helical" evidence="8">
    <location>
        <begin position="285"/>
        <end position="305"/>
    </location>
</feature>
<keyword evidence="6 8" id="KW-1133">Transmembrane helix</keyword>
<keyword evidence="7 8" id="KW-0472">Membrane</keyword>
<dbReference type="AlphaFoldDB" id="A0A2S8A802"/>
<keyword evidence="4 8" id="KW-1003">Cell membrane</keyword>
<keyword evidence="5 8" id="KW-0812">Transmembrane</keyword>
<sequence>MTETFTSFELLLAATPVLLLILLLGILKMDGEKSAIFTLIVTIFIAVWGYHYSLSEIGLTLVYGILKAIFPILIIILMAIFSYNVQVYTQKMEVIKDQFSSISTNKSIQVLLLTWGFGGLLEGMAGFGTAVAIPAAILISLGFKPIFSAVASLIANSVATGFGAVGTPIIVLAREIGMSEHLQSISSDVVIQLSVLMFLIPFILVTLTDRRLNSIPRNIFLSLLVGGISLIVQYFSALLIGAETPAILGSLASIIVIIAIGKITETKKSENKVIKKHSYKEIIQAWSIYGLILIFILLTGPLLSIKKSLDPIVSYTFNLNIYDAISQTDKIRHIKISLIDTGVLLFLGSILGGLIQGARLKDLLSLLVRTLLQLKKTVITVSGLITLSTIMDFSGMIGVLGISLATTTGFLYPLFAPLIGCLGTFLTGSDTSSNILFGKLQTTVADRIGADKGWLAAANASGATGGKIISPQSIAVATSSCGQQGKEGEIMKKAFPYALLYIIVAGLIVYFGG</sequence>
<feature type="transmembrane region" description="Helical" evidence="8">
    <location>
        <begin position="410"/>
        <end position="429"/>
    </location>
</feature>
<evidence type="ECO:0000256" key="7">
    <source>
        <dbReference type="ARBA" id="ARBA00023136"/>
    </source>
</evidence>
<evidence type="ECO:0000256" key="6">
    <source>
        <dbReference type="ARBA" id="ARBA00022989"/>
    </source>
</evidence>
<dbReference type="Proteomes" id="UP000238042">
    <property type="component" value="Unassembled WGS sequence"/>
</dbReference>
<comment type="similarity">
    <text evidence="2 8">Belongs to the lactate permease family.</text>
</comment>
<feature type="transmembrane region" description="Helical" evidence="8">
    <location>
        <begin position="378"/>
        <end position="404"/>
    </location>
</feature>
<keyword evidence="10" id="KW-1185">Reference proteome</keyword>
<dbReference type="GO" id="GO:0015295">
    <property type="term" value="F:solute:proton symporter activity"/>
    <property type="evidence" value="ECO:0007669"/>
    <property type="project" value="TreeGrafter"/>
</dbReference>
<gene>
    <name evidence="9" type="ORF">C4S77_11750</name>
</gene>
<organism evidence="9 10">
    <name type="scientific">Apibacter adventoris</name>
    <dbReference type="NCBI Taxonomy" id="1679466"/>
    <lineage>
        <taxon>Bacteria</taxon>
        <taxon>Pseudomonadati</taxon>
        <taxon>Bacteroidota</taxon>
        <taxon>Flavobacteriia</taxon>
        <taxon>Flavobacteriales</taxon>
        <taxon>Weeksellaceae</taxon>
        <taxon>Apibacter</taxon>
    </lineage>
</organism>
<feature type="transmembrane region" description="Helical" evidence="8">
    <location>
        <begin position="6"/>
        <end position="27"/>
    </location>
</feature>
<feature type="transmembrane region" description="Helical" evidence="8">
    <location>
        <begin position="150"/>
        <end position="173"/>
    </location>
</feature>
<evidence type="ECO:0000313" key="10">
    <source>
        <dbReference type="Proteomes" id="UP000238042"/>
    </source>
</evidence>
<proteinExistence type="inferred from homology"/>
<feature type="transmembrane region" description="Helical" evidence="8">
    <location>
        <begin position="336"/>
        <end position="357"/>
    </location>
</feature>
<dbReference type="InterPro" id="IPR003804">
    <property type="entry name" value="Lactate_perm"/>
</dbReference>
<dbReference type="NCBIfam" id="TIGR00795">
    <property type="entry name" value="lctP"/>
    <property type="match status" value="1"/>
</dbReference>
<evidence type="ECO:0000313" key="9">
    <source>
        <dbReference type="EMBL" id="PQL90692.1"/>
    </source>
</evidence>
<evidence type="ECO:0000256" key="8">
    <source>
        <dbReference type="RuleBase" id="RU365092"/>
    </source>
</evidence>
<feature type="transmembrane region" description="Helical" evidence="8">
    <location>
        <begin position="494"/>
        <end position="512"/>
    </location>
</feature>
<feature type="transmembrane region" description="Helical" evidence="8">
    <location>
        <begin position="57"/>
        <end position="81"/>
    </location>
</feature>
<keyword evidence="3 8" id="KW-0813">Transport</keyword>
<dbReference type="GO" id="GO:0015129">
    <property type="term" value="F:lactate transmembrane transporter activity"/>
    <property type="evidence" value="ECO:0007669"/>
    <property type="project" value="UniProtKB-UniRule"/>
</dbReference>
<dbReference type="Pfam" id="PF02652">
    <property type="entry name" value="Lactate_perm"/>
    <property type="match status" value="1"/>
</dbReference>
<feature type="transmembrane region" description="Helical" evidence="8">
    <location>
        <begin position="34"/>
        <end position="51"/>
    </location>
</feature>
<feature type="transmembrane region" description="Helical" evidence="8">
    <location>
        <begin position="219"/>
        <end position="240"/>
    </location>
</feature>
<evidence type="ECO:0000256" key="3">
    <source>
        <dbReference type="ARBA" id="ARBA00022448"/>
    </source>
</evidence>
<evidence type="ECO:0000256" key="1">
    <source>
        <dbReference type="ARBA" id="ARBA00004651"/>
    </source>
</evidence>
<dbReference type="OrthoDB" id="9761056at2"/>
<evidence type="ECO:0000256" key="5">
    <source>
        <dbReference type="ARBA" id="ARBA00022692"/>
    </source>
</evidence>
<name>A0A2S8A802_9FLAO</name>
<accession>A0A2S8A802</accession>
<feature type="transmembrane region" description="Helical" evidence="8">
    <location>
        <begin position="246"/>
        <end position="264"/>
    </location>
</feature>
<evidence type="ECO:0000256" key="4">
    <source>
        <dbReference type="ARBA" id="ARBA00022475"/>
    </source>
</evidence>
<dbReference type="EMBL" id="PSZM01000046">
    <property type="protein sequence ID" value="PQL90692.1"/>
    <property type="molecule type" value="Genomic_DNA"/>
</dbReference>
<comment type="subcellular location">
    <subcellularLocation>
        <location evidence="1 8">Cell membrane</location>
        <topology evidence="1 8">Multi-pass membrane protein</topology>
    </subcellularLocation>
</comment>
<evidence type="ECO:0000256" key="2">
    <source>
        <dbReference type="ARBA" id="ARBA00010100"/>
    </source>
</evidence>
<protein>
    <recommendedName>
        <fullName evidence="8">L-lactate permease</fullName>
    </recommendedName>
</protein>